<evidence type="ECO:0000256" key="1">
    <source>
        <dbReference type="SAM" id="MobiDB-lite"/>
    </source>
</evidence>
<comment type="caution">
    <text evidence="2">The sequence shown here is derived from an EMBL/GenBank/DDBJ whole genome shotgun (WGS) entry which is preliminary data.</text>
</comment>
<dbReference type="InterPro" id="IPR025659">
    <property type="entry name" value="Tubby-like_C"/>
</dbReference>
<dbReference type="EMBL" id="DUZY01000002">
    <property type="protein sequence ID" value="DAD25737.1"/>
    <property type="molecule type" value="Genomic_DNA"/>
</dbReference>
<feature type="compositionally biased region" description="Low complexity" evidence="1">
    <location>
        <begin position="36"/>
        <end position="47"/>
    </location>
</feature>
<evidence type="ECO:0000313" key="3">
    <source>
        <dbReference type="Proteomes" id="UP000607653"/>
    </source>
</evidence>
<organism evidence="2 3">
    <name type="scientific">Nelumbo nucifera</name>
    <name type="common">Sacred lotus</name>
    <dbReference type="NCBI Taxonomy" id="4432"/>
    <lineage>
        <taxon>Eukaryota</taxon>
        <taxon>Viridiplantae</taxon>
        <taxon>Streptophyta</taxon>
        <taxon>Embryophyta</taxon>
        <taxon>Tracheophyta</taxon>
        <taxon>Spermatophyta</taxon>
        <taxon>Magnoliopsida</taxon>
        <taxon>Proteales</taxon>
        <taxon>Nelumbonaceae</taxon>
        <taxon>Nelumbo</taxon>
    </lineage>
</organism>
<dbReference type="AlphaFoldDB" id="A0A822XZU6"/>
<dbReference type="SUPFAM" id="SSF54518">
    <property type="entry name" value="Tubby C-terminal domain-like"/>
    <property type="match status" value="1"/>
</dbReference>
<protein>
    <submittedName>
        <fullName evidence="2">Uncharacterized protein</fullName>
    </submittedName>
</protein>
<evidence type="ECO:0000313" key="2">
    <source>
        <dbReference type="EMBL" id="DAD25737.1"/>
    </source>
</evidence>
<sequence>MRTCHASFDSRVGLMRAKGIKRSLFFTPLASPSFHSTSRWRSRPSSTGGDQRPSPATRKKPQAFWFIHHRRLFHQESGEHLVIHHRRLFHQSGKRKGIRRTFGQEVKRRKVDNYMDGHREEIQVMDGSDNPLLTMRRKDLLHPTPDSFT</sequence>
<gene>
    <name evidence="2" type="ORF">HUJ06_027204</name>
</gene>
<proteinExistence type="predicted"/>
<name>A0A822XZU6_NELNU</name>
<accession>A0A822XZU6</accession>
<reference evidence="2 3" key="1">
    <citation type="journal article" date="2020" name="Mol. Biol. Evol.">
        <title>Distinct Expression and Methylation Patterns for Genes with Different Fates following a Single Whole-Genome Duplication in Flowering Plants.</title>
        <authorList>
            <person name="Shi T."/>
            <person name="Rahmani R.S."/>
            <person name="Gugger P.F."/>
            <person name="Wang M."/>
            <person name="Li H."/>
            <person name="Zhang Y."/>
            <person name="Li Z."/>
            <person name="Wang Q."/>
            <person name="Van de Peer Y."/>
            <person name="Marchal K."/>
            <person name="Chen J."/>
        </authorList>
    </citation>
    <scope>NUCLEOTIDE SEQUENCE [LARGE SCALE GENOMIC DNA]</scope>
    <source>
        <tissue evidence="2">Leaf</tissue>
    </source>
</reference>
<feature type="region of interest" description="Disordered" evidence="1">
    <location>
        <begin position="32"/>
        <end position="61"/>
    </location>
</feature>
<dbReference type="Proteomes" id="UP000607653">
    <property type="component" value="Unassembled WGS sequence"/>
</dbReference>
<keyword evidence="3" id="KW-1185">Reference proteome</keyword>